<protein>
    <submittedName>
        <fullName evidence="1">Uncharacterized protein</fullName>
    </submittedName>
</protein>
<keyword evidence="2" id="KW-1185">Reference proteome</keyword>
<dbReference type="Proteomes" id="UP000318626">
    <property type="component" value="Chromosome"/>
</dbReference>
<evidence type="ECO:0000313" key="2">
    <source>
        <dbReference type="Proteomes" id="UP000318626"/>
    </source>
</evidence>
<accession>A0A518CCB2</accession>
<name>A0A518CCB2_9BACT</name>
<evidence type="ECO:0000313" key="1">
    <source>
        <dbReference type="EMBL" id="QDU76869.1"/>
    </source>
</evidence>
<gene>
    <name evidence="1" type="ORF">Pan97_39260</name>
</gene>
<dbReference type="EMBL" id="CP036289">
    <property type="protein sequence ID" value="QDU76869.1"/>
    <property type="molecule type" value="Genomic_DNA"/>
</dbReference>
<organism evidence="1 2">
    <name type="scientific">Bremerella volcania</name>
    <dbReference type="NCBI Taxonomy" id="2527984"/>
    <lineage>
        <taxon>Bacteria</taxon>
        <taxon>Pseudomonadati</taxon>
        <taxon>Planctomycetota</taxon>
        <taxon>Planctomycetia</taxon>
        <taxon>Pirellulales</taxon>
        <taxon>Pirellulaceae</taxon>
        <taxon>Bremerella</taxon>
    </lineage>
</organism>
<proteinExistence type="predicted"/>
<sequence length="774" mass="87630">MILSEKLARLYATYRQRLIDGPKGYFCDSTLRSCSVPGGCNEFPTVEFQREGAPVPFVRQATTDVTEPGAFLVADLLRVSNEPEGATEEERFVTGIRHADQTLYSSNLFLALVAEYVITYDDQTLELAECVLAMLRRLGTWQPGYKEERSNRCRPRVGSTYGYMVRHDAFDGFEESFCEWKKDPLSNDFRSHEPSYDQLGSLNNCGAFAWRILEEADVASDPRCPPDHHPRVDALQAGIIERMTATHRYIATNCRYAMRRCDGAEVDRQGGWCWMYAYPLARTQASARAGGSGNYRPFLEPFLYRFLFDFVENLITVILDGLIDTLPGLITKHVNLQRDIQRELGEFGDFLDLVIRHFGYILEEILRAALNTLREAVRAFVRSDLARWLRDRLAELGNDPLSEALNDNLARALFRVFSRTTLVDPRNELDPDESLHWVLDLGKLLQDLGVVGELPRTIRFQFQWELKTPPVVIKVWNPLCVCGTKVGCHEEVEIAPAQDFGTLDIDWDIPAPWVLIFPNLAEFPVTAPLSLLGELVYSNVDAARFMIYHFFCANAASDTFGENRINPIRAAHRFDNAFFMALMHRFHGVAARGDVKRRLESLETAPEDYPKESAKRGWNQDFRWKRSKRDPGSEGSLYNGVDLMVASMVAASADAPRNRDRLIDAIADARREAEEEEQPGVIRLPFEGPYTDGTWVVWNRTAAHPRTPLLGVEFSRRRPDGGISLRMTHTDNTTTDVDFSQGEPAKSVEVAPSVREITILSINIGTKGEILITV</sequence>
<dbReference type="KEGG" id="bvo:Pan97_39260"/>
<dbReference type="AlphaFoldDB" id="A0A518CCB2"/>
<reference evidence="2" key="1">
    <citation type="submission" date="2019-02" db="EMBL/GenBank/DDBJ databases">
        <title>Deep-cultivation of Planctomycetes and their phenomic and genomic characterization uncovers novel biology.</title>
        <authorList>
            <person name="Wiegand S."/>
            <person name="Jogler M."/>
            <person name="Boedeker C."/>
            <person name="Pinto D."/>
            <person name="Vollmers J."/>
            <person name="Rivas-Marin E."/>
            <person name="Kohn T."/>
            <person name="Peeters S.H."/>
            <person name="Heuer A."/>
            <person name="Rast P."/>
            <person name="Oberbeckmann S."/>
            <person name="Bunk B."/>
            <person name="Jeske O."/>
            <person name="Meyerdierks A."/>
            <person name="Storesund J.E."/>
            <person name="Kallscheuer N."/>
            <person name="Luecker S."/>
            <person name="Lage O.M."/>
            <person name="Pohl T."/>
            <person name="Merkel B.J."/>
            <person name="Hornburger P."/>
            <person name="Mueller R.-W."/>
            <person name="Bruemmer F."/>
            <person name="Labrenz M."/>
            <person name="Spormann A.M."/>
            <person name="Op den Camp H."/>
            <person name="Overmann J."/>
            <person name="Amann R."/>
            <person name="Jetten M.S.M."/>
            <person name="Mascher T."/>
            <person name="Medema M.H."/>
            <person name="Devos D.P."/>
            <person name="Kaster A.-K."/>
            <person name="Ovreas L."/>
            <person name="Rohde M."/>
            <person name="Galperin M.Y."/>
            <person name="Jogler C."/>
        </authorList>
    </citation>
    <scope>NUCLEOTIDE SEQUENCE [LARGE SCALE GENOMIC DNA]</scope>
    <source>
        <strain evidence="2">Pan97</strain>
    </source>
</reference>